<feature type="region of interest" description="Disordered" evidence="1">
    <location>
        <begin position="96"/>
        <end position="121"/>
    </location>
</feature>
<dbReference type="EMBL" id="LN733457">
    <property type="protein sequence ID" value="CEP16977.1"/>
    <property type="molecule type" value="Genomic_DNA"/>
</dbReference>
<accession>A0A0B7NHU7</accession>
<dbReference type="AlphaFoldDB" id="A0A0B7NHU7"/>
<feature type="compositionally biased region" description="Low complexity" evidence="1">
    <location>
        <begin position="109"/>
        <end position="121"/>
    </location>
</feature>
<dbReference type="Proteomes" id="UP000054107">
    <property type="component" value="Unassembled WGS sequence"/>
</dbReference>
<name>A0A0B7NHU7_9FUNG</name>
<protein>
    <submittedName>
        <fullName evidence="2">Uncharacterized protein</fullName>
    </submittedName>
</protein>
<evidence type="ECO:0000313" key="2">
    <source>
        <dbReference type="EMBL" id="CEP16977.1"/>
    </source>
</evidence>
<reference evidence="2 3" key="1">
    <citation type="submission" date="2014-09" db="EMBL/GenBank/DDBJ databases">
        <authorList>
            <person name="Ellenberger Sabrina"/>
        </authorList>
    </citation>
    <scope>NUCLEOTIDE SEQUENCE [LARGE SCALE GENOMIC DNA]</scope>
    <source>
        <strain evidence="2 3">CBS 412.66</strain>
    </source>
</reference>
<organism evidence="2 3">
    <name type="scientific">Parasitella parasitica</name>
    <dbReference type="NCBI Taxonomy" id="35722"/>
    <lineage>
        <taxon>Eukaryota</taxon>
        <taxon>Fungi</taxon>
        <taxon>Fungi incertae sedis</taxon>
        <taxon>Mucoromycota</taxon>
        <taxon>Mucoromycotina</taxon>
        <taxon>Mucoromycetes</taxon>
        <taxon>Mucorales</taxon>
        <taxon>Mucorineae</taxon>
        <taxon>Mucoraceae</taxon>
        <taxon>Parasitella</taxon>
    </lineage>
</organism>
<gene>
    <name evidence="2" type="primary">PARPA_11263.1 scaffold 43311</name>
</gene>
<dbReference type="OrthoDB" id="2279551at2759"/>
<proteinExistence type="predicted"/>
<keyword evidence="3" id="KW-1185">Reference proteome</keyword>
<evidence type="ECO:0000256" key="1">
    <source>
        <dbReference type="SAM" id="MobiDB-lite"/>
    </source>
</evidence>
<evidence type="ECO:0000313" key="3">
    <source>
        <dbReference type="Proteomes" id="UP000054107"/>
    </source>
</evidence>
<sequence>MQGTKYAVTPVHTEEEIKLYDKFRITDSVASGINQPDYWQNFATAWSKASLSESMLRKNVFYKTAKSLKQHFNEAKDKSKCYNSLKMNEEKVNAADESLKSRFPKVKPTTTAESESTRTTF</sequence>